<dbReference type="CDD" id="cd01299">
    <property type="entry name" value="Met_dep_hydrolase_A"/>
    <property type="match status" value="1"/>
</dbReference>
<keyword evidence="2" id="KW-0224">Dipeptidase</keyword>
<dbReference type="GeneID" id="57277220"/>
<sequence length="400" mass="43774">MTVFYNANIFNGKDTEVMQNQWFEVADGKFKQIGVGNVPASIDEKKVNLQGKFVMPGLINAHTHMMMNPVTNKLEYLTEAEVTVTALKNLRDLIGSGVTYIRDCGCAFNVDIKLKKLRDQLDLVIPEIVASGRPMSMTGGHGDFREDEDGNINWSYLVDSPDEMRKSVRTAFKEGADNIKVMATGGVMSAGDNVNDTALTMAEMKVAVEEAHDKSKRVAAHAQGNKGIGNALKAGVDSIEHGIYVDEKQAEFMKENNVYLVPTLNAAASISKYGRDSLPAHMTRKNDLVKHDFFEHVAMAIQKGVKVVVGTDAGTPFNSFKTGTWEEMELLVNKAGATPTQALFGATKYAAELLNITEGYGSIESGKFADFLVLDQDPTQYITAVAQTDKQVFKKGVQIK</sequence>
<evidence type="ECO:0000313" key="5">
    <source>
        <dbReference type="Proteomes" id="UP000076405"/>
    </source>
</evidence>
<proteinExistence type="predicted"/>
<dbReference type="PANTHER" id="PTHR43135">
    <property type="entry name" value="ALPHA-D-RIBOSE 1-METHYLPHOSPHONATE 5-TRIPHOSPHATE DIPHOSPHATASE"/>
    <property type="match status" value="1"/>
</dbReference>
<accession>A0A0R2H1N2</accession>
<keyword evidence="2" id="KW-0645">Protease</keyword>
<dbReference type="InterPro" id="IPR011059">
    <property type="entry name" value="Metal-dep_hydrolase_composite"/>
</dbReference>
<keyword evidence="2" id="KW-0378">Hydrolase</keyword>
<dbReference type="SUPFAM" id="SSF51556">
    <property type="entry name" value="Metallo-dependent hydrolases"/>
    <property type="match status" value="1"/>
</dbReference>
<dbReference type="Proteomes" id="UP000076405">
    <property type="component" value="Chromosome"/>
</dbReference>
<dbReference type="Gene3D" id="3.20.20.140">
    <property type="entry name" value="Metal-dependent hydrolases"/>
    <property type="match status" value="1"/>
</dbReference>
<dbReference type="Proteomes" id="UP000076244">
    <property type="component" value="Chromosome"/>
</dbReference>
<dbReference type="AlphaFoldDB" id="A0A0R2H1N2"/>
<evidence type="ECO:0000259" key="1">
    <source>
        <dbReference type="Pfam" id="PF01979"/>
    </source>
</evidence>
<dbReference type="InterPro" id="IPR006680">
    <property type="entry name" value="Amidohydro-rel"/>
</dbReference>
<keyword evidence="4" id="KW-1185">Reference proteome</keyword>
<organism evidence="2 5">
    <name type="scientific">Pediococcus damnosus</name>
    <dbReference type="NCBI Taxonomy" id="51663"/>
    <lineage>
        <taxon>Bacteria</taxon>
        <taxon>Bacillati</taxon>
        <taxon>Bacillota</taxon>
        <taxon>Bacilli</taxon>
        <taxon>Lactobacillales</taxon>
        <taxon>Lactobacillaceae</taxon>
        <taxon>Pediococcus</taxon>
    </lineage>
</organism>
<dbReference type="GO" id="GO:0016810">
    <property type="term" value="F:hydrolase activity, acting on carbon-nitrogen (but not peptide) bonds"/>
    <property type="evidence" value="ECO:0007669"/>
    <property type="project" value="InterPro"/>
</dbReference>
<dbReference type="PANTHER" id="PTHR43135:SF3">
    <property type="entry name" value="ALPHA-D-RIBOSE 1-METHYLPHOSPHONATE 5-TRIPHOSPHATE DIPHOSPHATASE"/>
    <property type="match status" value="1"/>
</dbReference>
<protein>
    <submittedName>
        <fullName evidence="2">Prolidase</fullName>
        <ecNumber evidence="2">3.4.13.9</ecNumber>
    </submittedName>
</protein>
<dbReference type="InterPro" id="IPR051781">
    <property type="entry name" value="Metallo-dep_Hydrolase"/>
</dbReference>
<dbReference type="InterPro" id="IPR032466">
    <property type="entry name" value="Metal_Hydrolase"/>
</dbReference>
<evidence type="ECO:0000313" key="4">
    <source>
        <dbReference type="Proteomes" id="UP000076244"/>
    </source>
</evidence>
<dbReference type="Pfam" id="PF01979">
    <property type="entry name" value="Amidohydro_1"/>
    <property type="match status" value="1"/>
</dbReference>
<dbReference type="InterPro" id="IPR057744">
    <property type="entry name" value="OTAase-like"/>
</dbReference>
<evidence type="ECO:0000313" key="3">
    <source>
        <dbReference type="EMBL" id="AMV67973.1"/>
    </source>
</evidence>
<feature type="domain" description="Amidohydrolase-related" evidence="1">
    <location>
        <begin position="53"/>
        <end position="396"/>
    </location>
</feature>
<dbReference type="KEGG" id="pdm:ADU72_2052"/>
<dbReference type="SUPFAM" id="SSF51338">
    <property type="entry name" value="Composite domain of metallo-dependent hydrolases"/>
    <property type="match status" value="1"/>
</dbReference>
<evidence type="ECO:0000313" key="2">
    <source>
        <dbReference type="EMBL" id="AMV62171.1"/>
    </source>
</evidence>
<dbReference type="EMBL" id="CP012288">
    <property type="protein sequence ID" value="AMV67973.1"/>
    <property type="molecule type" value="Genomic_DNA"/>
</dbReference>
<reference evidence="4 5" key="1">
    <citation type="journal article" date="2016" name="PLoS ONE">
        <title>The Identification of Novel Diagnostic Marker Genes for the Detection of Beer Spoiling Pediococcus damnosus Strains Using the BlAst Diagnostic Gene findEr.</title>
        <authorList>
            <person name="Behr J."/>
            <person name="Geissler A.J."/>
            <person name="Schmid J."/>
            <person name="Zehe A."/>
            <person name="Vogel R.F."/>
        </authorList>
    </citation>
    <scope>NUCLEOTIDE SEQUENCE [LARGE SCALE GENOMIC DNA]</scope>
    <source>
        <strain evidence="2 5">TMW 2.1533</strain>
        <strain evidence="3 4">TMW 2.1535</strain>
    </source>
</reference>
<name>A0A0R2H1N2_9LACO</name>
<dbReference type="Gene3D" id="2.30.40.10">
    <property type="entry name" value="Urease, subunit C, domain 1"/>
    <property type="match status" value="1"/>
</dbReference>
<dbReference type="EC" id="3.4.13.9" evidence="2"/>
<dbReference type="EMBL" id="CP012275">
    <property type="protein sequence ID" value="AMV62171.1"/>
    <property type="molecule type" value="Genomic_DNA"/>
</dbReference>
<dbReference type="OrthoDB" id="9797498at2"/>
<dbReference type="GO" id="GO:0102009">
    <property type="term" value="F:proline dipeptidase activity"/>
    <property type="evidence" value="ECO:0007669"/>
    <property type="project" value="UniProtKB-EC"/>
</dbReference>
<gene>
    <name evidence="2" type="ORF">ADU70_0671</name>
    <name evidence="3" type="ORF">ADU72_2052</name>
</gene>
<dbReference type="RefSeq" id="WP_056986546.1">
    <property type="nucleotide sequence ID" value="NZ_BAAAXI010000101.1"/>
</dbReference>